<evidence type="ECO:0000313" key="1">
    <source>
        <dbReference type="EMBL" id="EQA45856.1"/>
    </source>
</evidence>
<dbReference type="Proteomes" id="UP000015454">
    <property type="component" value="Unassembled WGS sequence"/>
</dbReference>
<comment type="caution">
    <text evidence="1">The sequence shown here is derived from an EMBL/GenBank/DDBJ whole genome shotgun (WGS) entry which is preliminary data.</text>
</comment>
<proteinExistence type="predicted"/>
<name>T0FDA3_9LEPT</name>
<sequence length="52" mass="6110">MIFASEYTGRHFTLMRIGFSFEGINPARVLFLKSMEQNGYNRFRDVTISMDN</sequence>
<accession>T0FDA3</accession>
<dbReference type="STRING" id="1049789.LEP1GSC050_2771"/>
<reference evidence="1" key="1">
    <citation type="submission" date="2013-05" db="EMBL/GenBank/DDBJ databases">
        <authorList>
            <person name="Harkins D.M."/>
            <person name="Durkin A.S."/>
            <person name="Brinkac L.M."/>
            <person name="Haft D.H."/>
            <person name="Selengut J.D."/>
            <person name="Sanka R."/>
            <person name="DePew J."/>
            <person name="Purushe J."/>
            <person name="Hartskeerl R.A."/>
            <person name="Ahmed A."/>
            <person name="van der Linden H."/>
            <person name="Goris M.G.A."/>
            <person name="Vinetz J.M."/>
            <person name="Sutton G.G."/>
            <person name="Nierman W.C."/>
            <person name="Fouts D.E."/>
        </authorList>
    </citation>
    <scope>NUCLEOTIDE SEQUENCE [LARGE SCALE GENOMIC DNA]</scope>
    <source>
        <strain evidence="1">5399</strain>
    </source>
</reference>
<dbReference type="EMBL" id="AHMO02000008">
    <property type="protein sequence ID" value="EQA45856.1"/>
    <property type="molecule type" value="Genomic_DNA"/>
</dbReference>
<keyword evidence="2" id="KW-1185">Reference proteome</keyword>
<organism evidence="1 2">
    <name type="scientific">Leptospira broomii serovar Hurstbridge str. 5399</name>
    <dbReference type="NCBI Taxonomy" id="1049789"/>
    <lineage>
        <taxon>Bacteria</taxon>
        <taxon>Pseudomonadati</taxon>
        <taxon>Spirochaetota</taxon>
        <taxon>Spirochaetia</taxon>
        <taxon>Leptospirales</taxon>
        <taxon>Leptospiraceae</taxon>
        <taxon>Leptospira</taxon>
    </lineage>
</organism>
<gene>
    <name evidence="1" type="ORF">LEP1GSC050_2771</name>
</gene>
<evidence type="ECO:0000313" key="2">
    <source>
        <dbReference type="Proteomes" id="UP000015454"/>
    </source>
</evidence>
<protein>
    <submittedName>
        <fullName evidence="1">Uncharacterized protein</fullName>
    </submittedName>
</protein>
<dbReference type="AlphaFoldDB" id="T0FDA3"/>